<dbReference type="PROSITE" id="PS50113">
    <property type="entry name" value="PAC"/>
    <property type="match status" value="1"/>
</dbReference>
<dbReference type="Gene3D" id="3.60.40.10">
    <property type="entry name" value="PPM-type phosphatase domain"/>
    <property type="match status" value="1"/>
</dbReference>
<organism evidence="3 4">
    <name type="scientific">Pontiella sulfatireligans</name>
    <dbReference type="NCBI Taxonomy" id="2750658"/>
    <lineage>
        <taxon>Bacteria</taxon>
        <taxon>Pseudomonadati</taxon>
        <taxon>Kiritimatiellota</taxon>
        <taxon>Kiritimatiellia</taxon>
        <taxon>Kiritimatiellales</taxon>
        <taxon>Pontiellaceae</taxon>
        <taxon>Pontiella</taxon>
    </lineage>
</organism>
<dbReference type="InterPro" id="IPR000014">
    <property type="entry name" value="PAS"/>
</dbReference>
<dbReference type="Pfam" id="PF08448">
    <property type="entry name" value="PAS_4"/>
    <property type="match status" value="1"/>
</dbReference>
<sequence>MFEDHQKTAYLLKCMMDNMSDMIYFKDRGSKFIMVNKAAAEWQGAFTPEEMVGKSDFDSYSEEDARRMRDEELHIMQTGEPLFGVEESETWKNGSQAWVSTTKMPLRNEVGDIIGIFGISRDITEHKNAEIRAAKYAEENRRFREELEDDLLMASQLQKTFFPASYPSFPSASDGKGDLVQFCHLHHAGGLIGGDLCSIRKLSDTEAGIFLCDVMGHGVRAALGTSIVRAMVEEISHQKKDPGQFLEHMNQTLMPLFRQDDLFLFATACYMVLDVSTGVLKVAAAGHPLPILLNASVHSVSGLVEDSCFSGPALAVTEEARYKTIECRLRPEDGVFMYTDGITEVVNRNEEEYGENRLVASARGKINLPMSGLFDALYEDACSFAAGAALEDDVCLVGFRLKHAS</sequence>
<dbReference type="AlphaFoldDB" id="A0A6C2URS6"/>
<dbReference type="PANTHER" id="PTHR43156:SF2">
    <property type="entry name" value="STAGE II SPORULATION PROTEIN E"/>
    <property type="match status" value="1"/>
</dbReference>
<evidence type="ECO:0000313" key="3">
    <source>
        <dbReference type="EMBL" id="VGO23032.1"/>
    </source>
</evidence>
<dbReference type="NCBIfam" id="TIGR00229">
    <property type="entry name" value="sensory_box"/>
    <property type="match status" value="1"/>
</dbReference>
<dbReference type="SMART" id="SM00091">
    <property type="entry name" value="PAS"/>
    <property type="match status" value="1"/>
</dbReference>
<dbReference type="InterPro" id="IPR013656">
    <property type="entry name" value="PAS_4"/>
</dbReference>
<evidence type="ECO:0000313" key="4">
    <source>
        <dbReference type="Proteomes" id="UP000346198"/>
    </source>
</evidence>
<name>A0A6C2URS6_9BACT</name>
<dbReference type="Gene3D" id="3.30.450.20">
    <property type="entry name" value="PAS domain"/>
    <property type="match status" value="1"/>
</dbReference>
<accession>A0A6C2URS6</accession>
<dbReference type="InterPro" id="IPR052016">
    <property type="entry name" value="Bact_Sigma-Reg"/>
</dbReference>
<proteinExistence type="predicted"/>
<dbReference type="CDD" id="cd00130">
    <property type="entry name" value="PAS"/>
    <property type="match status" value="1"/>
</dbReference>
<feature type="domain" description="PAC" evidence="2">
    <location>
        <begin position="69"/>
        <end position="135"/>
    </location>
</feature>
<reference evidence="3 4" key="1">
    <citation type="submission" date="2019-04" db="EMBL/GenBank/DDBJ databases">
        <authorList>
            <person name="Van Vliet M D."/>
        </authorList>
    </citation>
    <scope>NUCLEOTIDE SEQUENCE [LARGE SCALE GENOMIC DNA]</scope>
    <source>
        <strain evidence="3 4">F21</strain>
    </source>
</reference>
<dbReference type="InterPro" id="IPR036457">
    <property type="entry name" value="PPM-type-like_dom_sf"/>
</dbReference>
<gene>
    <name evidence="3" type="primary">rsbP_4</name>
    <name evidence="3" type="ORF">SCARR_05131</name>
</gene>
<dbReference type="EMBL" id="CAAHFH010000003">
    <property type="protein sequence ID" value="VGO23032.1"/>
    <property type="molecule type" value="Genomic_DNA"/>
</dbReference>
<dbReference type="InterPro" id="IPR035965">
    <property type="entry name" value="PAS-like_dom_sf"/>
</dbReference>
<dbReference type="Pfam" id="PF07228">
    <property type="entry name" value="SpoIIE"/>
    <property type="match status" value="1"/>
</dbReference>
<dbReference type="InterPro" id="IPR001932">
    <property type="entry name" value="PPM-type_phosphatase-like_dom"/>
</dbReference>
<dbReference type="PANTHER" id="PTHR43156">
    <property type="entry name" value="STAGE II SPORULATION PROTEIN E-RELATED"/>
    <property type="match status" value="1"/>
</dbReference>
<keyword evidence="4" id="KW-1185">Reference proteome</keyword>
<dbReference type="InterPro" id="IPR000700">
    <property type="entry name" value="PAS-assoc_C"/>
</dbReference>
<dbReference type="SUPFAM" id="SSF55785">
    <property type="entry name" value="PYP-like sensor domain (PAS domain)"/>
    <property type="match status" value="1"/>
</dbReference>
<dbReference type="GO" id="GO:0016791">
    <property type="term" value="F:phosphatase activity"/>
    <property type="evidence" value="ECO:0007669"/>
    <property type="project" value="TreeGrafter"/>
</dbReference>
<evidence type="ECO:0000256" key="1">
    <source>
        <dbReference type="ARBA" id="ARBA00022801"/>
    </source>
</evidence>
<keyword evidence="1" id="KW-0378">Hydrolase</keyword>
<protein>
    <submittedName>
        <fullName evidence="3">Phosphoserine phosphatase RsbP</fullName>
    </submittedName>
</protein>
<dbReference type="SMART" id="SM00331">
    <property type="entry name" value="PP2C_SIG"/>
    <property type="match status" value="1"/>
</dbReference>
<dbReference type="SUPFAM" id="SSF81606">
    <property type="entry name" value="PP2C-like"/>
    <property type="match status" value="1"/>
</dbReference>
<evidence type="ECO:0000259" key="2">
    <source>
        <dbReference type="PROSITE" id="PS50113"/>
    </source>
</evidence>
<dbReference type="Proteomes" id="UP000346198">
    <property type="component" value="Unassembled WGS sequence"/>
</dbReference>